<accession>A0A8E0VDM5</accession>
<sequence>MVPKISTQSHKYLVPGVISCTLEDGSKPRWLEKVPSAAIVHEKHLQANETNIWTSAMDTTFETGTKPGNCIEKAAQQKHGSKDYREDVCSTDSGSCLSVEDTNSTAFRGKRSKPEAVEGTDLLEIGTTSESALQDLPADASRSSSLTGSLPSAMLDFGKHSVGIYPTTDRLIQTNPISGTTTVSSEKSQSVLFHPLVTANMSAMLTEMNKMQSSIGEAERAVDPSASCSFNTNRISSSEKLANLSGFEDFVLLANTPRLIVPTNVVTIGTAPTIEKPPVDAIAVQPVHQTFGISMNTVEICQSQAKRSQMHYATYTKFPQEDTSQTNVVIRSPPSGIAQPLITPIWNPHTNSVLSNGIIQVATQTEPVAQTQCVLATSIQPLQSITGAALMDSTEHVTRNSLKPSTMPAPTPFRLSVQNVPTPMNALTLTAVLPSSTSFPARFTTANCTVSQEANMFTSVNSNSQAMTENVAAYSAIPTVETTSSFLLTKTSTHQGSYIGLVSTPVNWTTNNSSVHIAANSPYSNVGLHSIQNKASLSISNMMPTCTWQMRDLMGPVPSATTDFHEMQWENIHTVTRKLEANSASTGTKIISDSASEMSVDANDSVHDALTFRCDLDDVSTAWAAMWRNGEFPNPENISLHINTDSECSLPWRLTLANIWDDILLRRISVFAVALFGPLCNTNVEGNHLVEATQNEDNSQSRRSEAELCESIIGNKSQEEFSVDKQQCDSLTPSLTWQDLLWLAKHRFADCVPVLLIGCLMLAEEETDIKVPDLLPTSDGSGRSPVCRSSKDSCVQRDPSVCSIKKTKEVITCCSKYLCIQEQVAENGEEHDPKKTKDRGTDTLIELRCNPGGSVLLSLTKLSRCLAQLTVSAVRRATERQSGPQLAYPILQYLDAYIAQFGNFLAHQPLLMGAFLALKLTDPHFVDDANCVNALDGPKHVGLFQDLKGRKERLRKLHNHFFQIFSEAADTVAFSASRQLVNQMADRNRESLNETEIQAQEMAAANSRRAMLQDFLTWSRQFDAAWHEFQCDTWHQAVASNHQSGCENELFHISHGLNALFNHLQFNSSLESIHKTEAEDATYGLLQLLLDAKAELCFGLQPTR</sequence>
<dbReference type="OrthoDB" id="6277335at2759"/>
<dbReference type="Proteomes" id="UP000728185">
    <property type="component" value="Unassembled WGS sequence"/>
</dbReference>
<evidence type="ECO:0000313" key="2">
    <source>
        <dbReference type="Proteomes" id="UP000728185"/>
    </source>
</evidence>
<dbReference type="AlphaFoldDB" id="A0A8E0VDM5"/>
<keyword evidence="2" id="KW-1185">Reference proteome</keyword>
<organism evidence="1 2">
    <name type="scientific">Fasciolopsis buskii</name>
    <dbReference type="NCBI Taxonomy" id="27845"/>
    <lineage>
        <taxon>Eukaryota</taxon>
        <taxon>Metazoa</taxon>
        <taxon>Spiralia</taxon>
        <taxon>Lophotrochozoa</taxon>
        <taxon>Platyhelminthes</taxon>
        <taxon>Trematoda</taxon>
        <taxon>Digenea</taxon>
        <taxon>Plagiorchiida</taxon>
        <taxon>Echinostomata</taxon>
        <taxon>Echinostomatoidea</taxon>
        <taxon>Fasciolidae</taxon>
        <taxon>Fasciolopsis</taxon>
    </lineage>
</organism>
<comment type="caution">
    <text evidence="1">The sequence shown here is derived from an EMBL/GenBank/DDBJ whole genome shotgun (WGS) entry which is preliminary data.</text>
</comment>
<reference evidence="1" key="1">
    <citation type="submission" date="2019-05" db="EMBL/GenBank/DDBJ databases">
        <title>Annotation for the trematode Fasciolopsis buski.</title>
        <authorList>
            <person name="Choi Y.-J."/>
        </authorList>
    </citation>
    <scope>NUCLEOTIDE SEQUENCE</scope>
    <source>
        <strain evidence="1">HT</strain>
        <tissue evidence="1">Whole worm</tissue>
    </source>
</reference>
<name>A0A8E0VDM5_9TREM</name>
<evidence type="ECO:0000313" key="1">
    <source>
        <dbReference type="EMBL" id="KAA0186856.1"/>
    </source>
</evidence>
<gene>
    <name evidence="1" type="ORF">FBUS_03359</name>
</gene>
<dbReference type="EMBL" id="LUCM01009534">
    <property type="protein sequence ID" value="KAA0186856.1"/>
    <property type="molecule type" value="Genomic_DNA"/>
</dbReference>
<proteinExistence type="predicted"/>
<protein>
    <submittedName>
        <fullName evidence="1">Uncharacterized protein</fullName>
    </submittedName>
</protein>